<dbReference type="PROSITE" id="PS51257">
    <property type="entry name" value="PROKAR_LIPOPROTEIN"/>
    <property type="match status" value="1"/>
</dbReference>
<accession>A0A2L0F7I6</accession>
<reference evidence="2 3" key="1">
    <citation type="submission" date="2015-09" db="EMBL/GenBank/DDBJ databases">
        <title>Sorangium comparison.</title>
        <authorList>
            <person name="Zaburannyi N."/>
            <person name="Bunk B."/>
            <person name="Overmann J."/>
            <person name="Mueller R."/>
        </authorList>
    </citation>
    <scope>NUCLEOTIDE SEQUENCE [LARGE SCALE GENOMIC DNA]</scope>
    <source>
        <strain evidence="2 3">So ce26</strain>
    </source>
</reference>
<sequence>MRAWLSLSLSLLFVGGCGGTEAVPEESTGPRRVTLVTPSAATESDGVRLADGAIVAGGGDLSLYQAMVLSLSSPTPGSLCAKGTFSALGDVPTEVDTCPAGLTGSWEQRTYLSGATTHTTEQSSVIGLGLLVWNADHTALYRLRVIGDSYDGQGVSTATFDVEPVP</sequence>
<keyword evidence="1" id="KW-0732">Signal</keyword>
<evidence type="ECO:0000256" key="1">
    <source>
        <dbReference type="SAM" id="SignalP"/>
    </source>
</evidence>
<feature type="signal peptide" evidence="1">
    <location>
        <begin position="1"/>
        <end position="22"/>
    </location>
</feature>
<feature type="chain" id="PRO_5014875553" description="Secreted protein" evidence="1">
    <location>
        <begin position="23"/>
        <end position="166"/>
    </location>
</feature>
<dbReference type="OrthoDB" id="5516351at2"/>
<protein>
    <recommendedName>
        <fullName evidence="4">Secreted protein</fullName>
    </recommendedName>
</protein>
<dbReference type="Proteomes" id="UP000238348">
    <property type="component" value="Chromosome"/>
</dbReference>
<dbReference type="AlphaFoldDB" id="A0A2L0F7I6"/>
<evidence type="ECO:0000313" key="2">
    <source>
        <dbReference type="EMBL" id="AUX47564.1"/>
    </source>
</evidence>
<dbReference type="EMBL" id="CP012673">
    <property type="protein sequence ID" value="AUX47564.1"/>
    <property type="molecule type" value="Genomic_DNA"/>
</dbReference>
<evidence type="ECO:0000313" key="3">
    <source>
        <dbReference type="Proteomes" id="UP000238348"/>
    </source>
</evidence>
<dbReference type="RefSeq" id="WP_159397881.1">
    <property type="nucleotide sequence ID" value="NZ_CP012673.1"/>
</dbReference>
<proteinExistence type="predicted"/>
<gene>
    <name evidence="2" type="ORF">SOCE26_090860</name>
</gene>
<organism evidence="2 3">
    <name type="scientific">Sorangium cellulosum</name>
    <name type="common">Polyangium cellulosum</name>
    <dbReference type="NCBI Taxonomy" id="56"/>
    <lineage>
        <taxon>Bacteria</taxon>
        <taxon>Pseudomonadati</taxon>
        <taxon>Myxococcota</taxon>
        <taxon>Polyangia</taxon>
        <taxon>Polyangiales</taxon>
        <taxon>Polyangiaceae</taxon>
        <taxon>Sorangium</taxon>
    </lineage>
</organism>
<name>A0A2L0F7I6_SORCE</name>
<evidence type="ECO:0008006" key="4">
    <source>
        <dbReference type="Google" id="ProtNLM"/>
    </source>
</evidence>